<dbReference type="PANTHER" id="PTHR44591:SF3">
    <property type="entry name" value="RESPONSE REGULATORY DOMAIN-CONTAINING PROTEIN"/>
    <property type="match status" value="1"/>
</dbReference>
<reference evidence="4 5" key="1">
    <citation type="journal article" date="2016" name="Nat. Commun.">
        <title>Thousands of microbial genomes shed light on interconnected biogeochemical processes in an aquifer system.</title>
        <authorList>
            <person name="Anantharaman K."/>
            <person name="Brown C.T."/>
            <person name="Hug L.A."/>
            <person name="Sharon I."/>
            <person name="Castelle C.J."/>
            <person name="Probst A.J."/>
            <person name="Thomas B.C."/>
            <person name="Singh A."/>
            <person name="Wilkins M.J."/>
            <person name="Karaoz U."/>
            <person name="Brodie E.L."/>
            <person name="Williams K.H."/>
            <person name="Hubbard S.S."/>
            <person name="Banfield J.F."/>
        </authorList>
    </citation>
    <scope>NUCLEOTIDE SEQUENCE [LARGE SCALE GENOMIC DNA]</scope>
    <source>
        <strain evidence="5">RIFCSPLOWO2_12_FULL_64_10</strain>
    </source>
</reference>
<comment type="caution">
    <text evidence="4">The sequence shown here is derived from an EMBL/GenBank/DDBJ whole genome shotgun (WGS) entry which is preliminary data.</text>
</comment>
<evidence type="ECO:0000259" key="3">
    <source>
        <dbReference type="PROSITE" id="PS50110"/>
    </source>
</evidence>
<dbReference type="EMBL" id="MFKF01000427">
    <property type="protein sequence ID" value="OGG43727.1"/>
    <property type="molecule type" value="Genomic_DNA"/>
</dbReference>
<dbReference type="GO" id="GO:0000160">
    <property type="term" value="P:phosphorelay signal transduction system"/>
    <property type="evidence" value="ECO:0007669"/>
    <property type="project" value="InterPro"/>
</dbReference>
<dbReference type="PANTHER" id="PTHR44591">
    <property type="entry name" value="STRESS RESPONSE REGULATOR PROTEIN 1"/>
    <property type="match status" value="1"/>
</dbReference>
<accession>A0A1F6C4I3</accession>
<feature type="modified residue" description="4-aspartylphosphate" evidence="2">
    <location>
        <position position="53"/>
    </location>
</feature>
<protein>
    <recommendedName>
        <fullName evidence="3">Response regulatory domain-containing protein</fullName>
    </recommendedName>
</protein>
<dbReference type="Pfam" id="PF00072">
    <property type="entry name" value="Response_reg"/>
    <property type="match status" value="1"/>
</dbReference>
<name>A0A1F6C4I3_HANXR</name>
<dbReference type="InterPro" id="IPR050595">
    <property type="entry name" value="Bact_response_regulator"/>
</dbReference>
<dbReference type="PROSITE" id="PS50110">
    <property type="entry name" value="RESPONSE_REGULATORY"/>
    <property type="match status" value="1"/>
</dbReference>
<proteinExistence type="predicted"/>
<dbReference type="Gene3D" id="3.40.50.2300">
    <property type="match status" value="1"/>
</dbReference>
<dbReference type="AlphaFoldDB" id="A0A1F6C4I3"/>
<dbReference type="SUPFAM" id="SSF52172">
    <property type="entry name" value="CheY-like"/>
    <property type="match status" value="1"/>
</dbReference>
<evidence type="ECO:0000256" key="1">
    <source>
        <dbReference type="ARBA" id="ARBA00022553"/>
    </source>
</evidence>
<keyword evidence="1 2" id="KW-0597">Phosphoprotein</keyword>
<evidence type="ECO:0000256" key="2">
    <source>
        <dbReference type="PROSITE-ProRule" id="PRU00169"/>
    </source>
</evidence>
<dbReference type="Proteomes" id="UP000178606">
    <property type="component" value="Unassembled WGS sequence"/>
</dbReference>
<feature type="domain" description="Response regulatory" evidence="3">
    <location>
        <begin position="4"/>
        <end position="120"/>
    </location>
</feature>
<organism evidence="4 5">
    <name type="scientific">Handelsmanbacteria sp. (strain RIFCSPLOWO2_12_FULL_64_10)</name>
    <dbReference type="NCBI Taxonomy" id="1817868"/>
    <lineage>
        <taxon>Bacteria</taxon>
        <taxon>Candidatus Handelsmaniibacteriota</taxon>
    </lineage>
</organism>
<evidence type="ECO:0000313" key="4">
    <source>
        <dbReference type="EMBL" id="OGG43727.1"/>
    </source>
</evidence>
<evidence type="ECO:0000313" key="5">
    <source>
        <dbReference type="Proteomes" id="UP000178606"/>
    </source>
</evidence>
<dbReference type="InterPro" id="IPR011006">
    <property type="entry name" value="CheY-like_superfamily"/>
</dbReference>
<sequence>MKHRILVVEDQRPVREAMGETLEGEGYEVRMIRDGFAAAAAVRSEAFDLITLDLNMPSLDGLTVAEAIRKSPLNEKTPVIVVSAYLSEGVMSELRGKGISRFLNKPFFPDELIAEVKQALDCKG</sequence>
<dbReference type="InterPro" id="IPR001789">
    <property type="entry name" value="Sig_transdc_resp-reg_receiver"/>
</dbReference>
<dbReference type="SMART" id="SM00448">
    <property type="entry name" value="REC"/>
    <property type="match status" value="1"/>
</dbReference>
<gene>
    <name evidence="4" type="ORF">A3F84_27440</name>
</gene>